<accession>A0AAD2FHU4</accession>
<evidence type="ECO:0000313" key="2">
    <source>
        <dbReference type="EMBL" id="CAJ1939688.1"/>
    </source>
</evidence>
<name>A0AAD2FHU4_9STRA</name>
<keyword evidence="1" id="KW-0472">Membrane</keyword>
<protein>
    <submittedName>
        <fullName evidence="2">Uncharacterized protein</fullName>
    </submittedName>
</protein>
<keyword evidence="3" id="KW-1185">Reference proteome</keyword>
<keyword evidence="1" id="KW-0812">Transmembrane</keyword>
<sequence>MNPTCSIIDCCEPCVDELEAVMNCIAQDALDITQQESNSDCVLTCTATSRRHRRQLEPERKMAGHDGNTANNLFDQMLSPETILAECGLLFETADGLNGLRAGIEELSTRIVEGAFFKCLFESLIALADQGAKESSNANASSPTAAPETATDTAAAVGSGHLSSPSTLIVSAIMMLVGSILILKFGFQCDLVSNRGQLEVLDELK</sequence>
<comment type="caution">
    <text evidence="2">The sequence shown here is derived from an EMBL/GenBank/DDBJ whole genome shotgun (WGS) entry which is preliminary data.</text>
</comment>
<reference evidence="2" key="1">
    <citation type="submission" date="2023-08" db="EMBL/GenBank/DDBJ databases">
        <authorList>
            <person name="Audoor S."/>
            <person name="Bilcke G."/>
        </authorList>
    </citation>
    <scope>NUCLEOTIDE SEQUENCE</scope>
</reference>
<feature type="transmembrane region" description="Helical" evidence="1">
    <location>
        <begin position="168"/>
        <end position="187"/>
    </location>
</feature>
<proteinExistence type="predicted"/>
<dbReference type="EMBL" id="CAKOGP040000830">
    <property type="protein sequence ID" value="CAJ1939688.1"/>
    <property type="molecule type" value="Genomic_DNA"/>
</dbReference>
<evidence type="ECO:0000313" key="3">
    <source>
        <dbReference type="Proteomes" id="UP001295423"/>
    </source>
</evidence>
<organism evidence="2 3">
    <name type="scientific">Cylindrotheca closterium</name>
    <dbReference type="NCBI Taxonomy" id="2856"/>
    <lineage>
        <taxon>Eukaryota</taxon>
        <taxon>Sar</taxon>
        <taxon>Stramenopiles</taxon>
        <taxon>Ochrophyta</taxon>
        <taxon>Bacillariophyta</taxon>
        <taxon>Bacillariophyceae</taxon>
        <taxon>Bacillariophycidae</taxon>
        <taxon>Bacillariales</taxon>
        <taxon>Bacillariaceae</taxon>
        <taxon>Cylindrotheca</taxon>
    </lineage>
</organism>
<dbReference type="Proteomes" id="UP001295423">
    <property type="component" value="Unassembled WGS sequence"/>
</dbReference>
<keyword evidence="1" id="KW-1133">Transmembrane helix</keyword>
<gene>
    <name evidence="2" type="ORF">CYCCA115_LOCUS6697</name>
</gene>
<evidence type="ECO:0000256" key="1">
    <source>
        <dbReference type="SAM" id="Phobius"/>
    </source>
</evidence>
<dbReference type="AlphaFoldDB" id="A0AAD2FHU4"/>